<keyword evidence="4" id="KW-1185">Reference proteome</keyword>
<evidence type="ECO:0000313" key="4">
    <source>
        <dbReference type="Proteomes" id="UP001431449"/>
    </source>
</evidence>
<dbReference type="InterPro" id="IPR014004">
    <property type="entry name" value="Transpt-assoc_nodulatn_dom_bac"/>
</dbReference>
<organism evidence="3 4">
    <name type="scientific">Pseudomarimonas salicorniae</name>
    <dbReference type="NCBI Taxonomy" id="2933270"/>
    <lineage>
        <taxon>Bacteria</taxon>
        <taxon>Pseudomonadati</taxon>
        <taxon>Pseudomonadota</taxon>
        <taxon>Gammaproteobacteria</taxon>
        <taxon>Lysobacterales</taxon>
        <taxon>Lysobacteraceae</taxon>
        <taxon>Pseudomarimonas</taxon>
    </lineage>
</organism>
<feature type="chain" id="PRO_5046034269" evidence="1">
    <location>
        <begin position="30"/>
        <end position="210"/>
    </location>
</feature>
<dbReference type="Gene3D" id="3.30.1340.30">
    <property type="match status" value="2"/>
</dbReference>
<protein>
    <submittedName>
        <fullName evidence="3">BON domain-containing protein</fullName>
    </submittedName>
</protein>
<dbReference type="PANTHER" id="PTHR34606:SF15">
    <property type="entry name" value="BON DOMAIN-CONTAINING PROTEIN"/>
    <property type="match status" value="1"/>
</dbReference>
<evidence type="ECO:0000256" key="1">
    <source>
        <dbReference type="SAM" id="SignalP"/>
    </source>
</evidence>
<feature type="domain" description="BON" evidence="2">
    <location>
        <begin position="140"/>
        <end position="209"/>
    </location>
</feature>
<feature type="domain" description="BON" evidence="2">
    <location>
        <begin position="42"/>
        <end position="110"/>
    </location>
</feature>
<feature type="signal peptide" evidence="1">
    <location>
        <begin position="1"/>
        <end position="29"/>
    </location>
</feature>
<evidence type="ECO:0000259" key="2">
    <source>
        <dbReference type="PROSITE" id="PS50914"/>
    </source>
</evidence>
<evidence type="ECO:0000313" key="3">
    <source>
        <dbReference type="EMBL" id="MCK7593238.1"/>
    </source>
</evidence>
<proteinExistence type="predicted"/>
<dbReference type="InterPro" id="IPR007055">
    <property type="entry name" value="BON_dom"/>
</dbReference>
<dbReference type="Pfam" id="PF04972">
    <property type="entry name" value="BON"/>
    <property type="match status" value="2"/>
</dbReference>
<reference evidence="3" key="1">
    <citation type="submission" date="2022-04" db="EMBL/GenBank/DDBJ databases">
        <title>Lysobacter sp. CAU 1642 isolated from sea sand.</title>
        <authorList>
            <person name="Kim W."/>
        </authorList>
    </citation>
    <scope>NUCLEOTIDE SEQUENCE</scope>
    <source>
        <strain evidence="3">CAU 1642</strain>
    </source>
</reference>
<dbReference type="RefSeq" id="WP_248206509.1">
    <property type="nucleotide sequence ID" value="NZ_JALNMH010000004.1"/>
</dbReference>
<keyword evidence="1" id="KW-0732">Signal</keyword>
<dbReference type="InterPro" id="IPR051686">
    <property type="entry name" value="Lipoprotein_DolP"/>
</dbReference>
<dbReference type="SMART" id="SM00749">
    <property type="entry name" value="BON"/>
    <property type="match status" value="2"/>
</dbReference>
<gene>
    <name evidence="3" type="ORF">M0G41_06090</name>
</gene>
<dbReference type="EMBL" id="JALNMH010000004">
    <property type="protein sequence ID" value="MCK7593238.1"/>
    <property type="molecule type" value="Genomic_DNA"/>
</dbReference>
<comment type="caution">
    <text evidence="3">The sequence shown here is derived from an EMBL/GenBank/DDBJ whole genome shotgun (WGS) entry which is preliminary data.</text>
</comment>
<sequence length="210" mass="21653">MNRNTVPSKLFLSLSLALGTAGLALPLHAANDADRTVGTVIDDATITASVKTKLLEDERTEGFDINVDTRNGVVTLRGGADSLADKSAAETLARSVDGVTGVTNLIVVAAEGTVARTEANSATASGEVRKGAKTAAEATEDGWLTTKVKTQLLADDDIKGLDIDVDTKGNVVHLSGVVPTAEMRARAIATAERTEGVVSVDASRLVVRGS</sequence>
<accession>A0ABT0GFB8</accession>
<dbReference type="PROSITE" id="PS50914">
    <property type="entry name" value="BON"/>
    <property type="match status" value="2"/>
</dbReference>
<name>A0ABT0GFB8_9GAMM</name>
<dbReference type="Proteomes" id="UP001431449">
    <property type="component" value="Unassembled WGS sequence"/>
</dbReference>
<dbReference type="PANTHER" id="PTHR34606">
    <property type="entry name" value="BON DOMAIN-CONTAINING PROTEIN"/>
    <property type="match status" value="1"/>
</dbReference>